<gene>
    <name evidence="2" type="ORF">ACFFGY_12805</name>
</gene>
<proteinExistence type="predicted"/>
<feature type="chain" id="PRO_5045101210" description="Lipoprotein" evidence="1">
    <location>
        <begin position="21"/>
        <end position="77"/>
    </location>
</feature>
<protein>
    <recommendedName>
        <fullName evidence="4">Lipoprotein</fullName>
    </recommendedName>
</protein>
<accession>A0ABV6JTS0</accession>
<dbReference type="Proteomes" id="UP001589865">
    <property type="component" value="Unassembled WGS sequence"/>
</dbReference>
<keyword evidence="1" id="KW-0732">Signal</keyword>
<evidence type="ECO:0000313" key="2">
    <source>
        <dbReference type="EMBL" id="MFC0409134.1"/>
    </source>
</evidence>
<reference evidence="2 3" key="1">
    <citation type="submission" date="2024-09" db="EMBL/GenBank/DDBJ databases">
        <authorList>
            <person name="Sun Q."/>
            <person name="Mori K."/>
        </authorList>
    </citation>
    <scope>NUCLEOTIDE SEQUENCE [LARGE SCALE GENOMIC DNA]</scope>
    <source>
        <strain evidence="2 3">TBRC 5777</strain>
    </source>
</reference>
<sequence length="77" mass="8272">MSRTLRVVTLWVLLPLTLAATGCASREERMSTRARKTCVDNGYGLGTAAFNECFSTAYGANMGVPLGSTVRMGQPQQ</sequence>
<evidence type="ECO:0000256" key="1">
    <source>
        <dbReference type="SAM" id="SignalP"/>
    </source>
</evidence>
<dbReference type="PROSITE" id="PS51257">
    <property type="entry name" value="PROKAR_LIPOPROTEIN"/>
    <property type="match status" value="1"/>
</dbReference>
<dbReference type="EMBL" id="JBHLUN010000008">
    <property type="protein sequence ID" value="MFC0409134.1"/>
    <property type="molecule type" value="Genomic_DNA"/>
</dbReference>
<keyword evidence="3" id="KW-1185">Reference proteome</keyword>
<evidence type="ECO:0008006" key="4">
    <source>
        <dbReference type="Google" id="ProtNLM"/>
    </source>
</evidence>
<name>A0ABV6JTS0_9PROT</name>
<dbReference type="RefSeq" id="WP_377044881.1">
    <property type="nucleotide sequence ID" value="NZ_JBHLUN010000008.1"/>
</dbReference>
<organism evidence="2 3">
    <name type="scientific">Roseomonas elaeocarpi</name>
    <dbReference type="NCBI Taxonomy" id="907779"/>
    <lineage>
        <taxon>Bacteria</taxon>
        <taxon>Pseudomonadati</taxon>
        <taxon>Pseudomonadota</taxon>
        <taxon>Alphaproteobacteria</taxon>
        <taxon>Acetobacterales</taxon>
        <taxon>Roseomonadaceae</taxon>
        <taxon>Roseomonas</taxon>
    </lineage>
</organism>
<comment type="caution">
    <text evidence="2">The sequence shown here is derived from an EMBL/GenBank/DDBJ whole genome shotgun (WGS) entry which is preliminary data.</text>
</comment>
<feature type="signal peptide" evidence="1">
    <location>
        <begin position="1"/>
        <end position="20"/>
    </location>
</feature>
<evidence type="ECO:0000313" key="3">
    <source>
        <dbReference type="Proteomes" id="UP001589865"/>
    </source>
</evidence>